<accession>A0A7S2PTQ1</accession>
<name>A0A7S2PTQ1_9DINO</name>
<organism evidence="1">
    <name type="scientific">Zooxanthella nutricula</name>
    <dbReference type="NCBI Taxonomy" id="1333877"/>
    <lineage>
        <taxon>Eukaryota</taxon>
        <taxon>Sar</taxon>
        <taxon>Alveolata</taxon>
        <taxon>Dinophyceae</taxon>
        <taxon>Peridiniales</taxon>
        <taxon>Peridiniales incertae sedis</taxon>
        <taxon>Zooxanthella</taxon>
    </lineage>
</organism>
<proteinExistence type="predicted"/>
<protein>
    <submittedName>
        <fullName evidence="1">Uncharacterized protein</fullName>
    </submittedName>
</protein>
<dbReference type="Gene3D" id="3.80.10.10">
    <property type="entry name" value="Ribonuclease Inhibitor"/>
    <property type="match status" value="1"/>
</dbReference>
<gene>
    <name evidence="1" type="ORF">BRAN1462_LOCUS42997</name>
</gene>
<reference evidence="1" key="1">
    <citation type="submission" date="2021-01" db="EMBL/GenBank/DDBJ databases">
        <authorList>
            <person name="Corre E."/>
            <person name="Pelletier E."/>
            <person name="Niang G."/>
            <person name="Scheremetjew M."/>
            <person name="Finn R."/>
            <person name="Kale V."/>
            <person name="Holt S."/>
            <person name="Cochrane G."/>
            <person name="Meng A."/>
            <person name="Brown T."/>
            <person name="Cohen L."/>
        </authorList>
    </citation>
    <scope>NUCLEOTIDE SEQUENCE</scope>
    <source>
        <strain evidence="1">RCC3387</strain>
    </source>
</reference>
<dbReference type="AlphaFoldDB" id="A0A7S2PTQ1"/>
<dbReference type="SUPFAM" id="SSF52047">
    <property type="entry name" value="RNI-like"/>
    <property type="match status" value="1"/>
</dbReference>
<sequence>MLLAEGILLHVDSEACVFDRIWCCFEIYVSLTRPELALDIVAWRDDGSSRRPVLLSEDTLPDESTRTQVLREEAFPIAMLQRGLRTRLQDGHATVQHDRRVILDYIAGSVDQANASLHGLLARVAWRPALMRGLVEDFDQDQPGTLSLARVLHDDVMNPRLHLNLSFLDVVNRLALQAVCEGFPANLTDLKLAFQSCVHVDDDGFELLSVHLPTGLKVFHLDCIGCQGITNHGLALLAKGLPRGLAELTLNFDGCESISEEGIRAMTRALPRTVKKFRGTFHGTPANCGFASLHELRVYAAGNKRMLQLYKNLM</sequence>
<dbReference type="InterPro" id="IPR032675">
    <property type="entry name" value="LRR_dom_sf"/>
</dbReference>
<evidence type="ECO:0000313" key="1">
    <source>
        <dbReference type="EMBL" id="CAD9616465.1"/>
    </source>
</evidence>
<dbReference type="EMBL" id="HBGW01067468">
    <property type="protein sequence ID" value="CAD9616465.1"/>
    <property type="molecule type" value="Transcribed_RNA"/>
</dbReference>